<evidence type="ECO:0000259" key="2">
    <source>
        <dbReference type="Pfam" id="PF02517"/>
    </source>
</evidence>
<name>A0AAQ3LFC8_9BACT</name>
<feature type="transmembrane region" description="Helical" evidence="1">
    <location>
        <begin position="141"/>
        <end position="159"/>
    </location>
</feature>
<dbReference type="RefSeq" id="WP_317833261.1">
    <property type="nucleotide sequence ID" value="NZ_CP136920.1"/>
</dbReference>
<dbReference type="EMBL" id="CP136920">
    <property type="protein sequence ID" value="WOO40969.1"/>
    <property type="molecule type" value="Genomic_DNA"/>
</dbReference>
<dbReference type="AlphaFoldDB" id="A0AAQ3LFC8"/>
<dbReference type="GO" id="GO:0004175">
    <property type="term" value="F:endopeptidase activity"/>
    <property type="evidence" value="ECO:0007669"/>
    <property type="project" value="UniProtKB-ARBA"/>
</dbReference>
<dbReference type="PANTHER" id="PTHR39430:SF1">
    <property type="entry name" value="PROTEASE"/>
    <property type="match status" value="1"/>
</dbReference>
<accession>A0AAQ3LFC8</accession>
<dbReference type="InterPro" id="IPR003675">
    <property type="entry name" value="Rce1/LyrA-like_dom"/>
</dbReference>
<keyword evidence="3" id="KW-0378">Hydrolase</keyword>
<proteinExistence type="predicted"/>
<feature type="transmembrane region" description="Helical" evidence="1">
    <location>
        <begin position="12"/>
        <end position="32"/>
    </location>
</feature>
<dbReference type="KEGG" id="puo:RZN69_20310"/>
<sequence>MNTNRWTWQTSGLLVLIVIELLYIAATRYLLVIFNNVNDIELEAIRTVLRLTSALVTWLLFKDVALDAIRKGKLSLKGLAWQSSLPLLAIILFLSIPVIIGNWNLNQDGTRLFFALSSFPVGLREELVYRGVLLTILTKRFGFITGLIISTIAFTFYHYGALPWTVFNIVQYVTAGVLLSALFWATKSLWLVIWIHTIYDAIWCYTPFLSPPMHISTGFLILYITTGLATVWIFLGYIKNRQFGKI</sequence>
<feature type="transmembrane region" description="Helical" evidence="1">
    <location>
        <begin position="81"/>
        <end position="100"/>
    </location>
</feature>
<keyword evidence="1" id="KW-0472">Membrane</keyword>
<dbReference type="GO" id="GO:0080120">
    <property type="term" value="P:CAAX-box protein maturation"/>
    <property type="evidence" value="ECO:0007669"/>
    <property type="project" value="UniProtKB-ARBA"/>
</dbReference>
<evidence type="ECO:0000313" key="4">
    <source>
        <dbReference type="Proteomes" id="UP001304300"/>
    </source>
</evidence>
<gene>
    <name evidence="3" type="ORF">RZN69_20310</name>
</gene>
<keyword evidence="4" id="KW-1185">Reference proteome</keyword>
<dbReference type="Proteomes" id="UP001304300">
    <property type="component" value="Chromosome"/>
</dbReference>
<dbReference type="PANTHER" id="PTHR39430">
    <property type="entry name" value="MEMBRANE-ASSOCIATED PROTEASE-RELATED"/>
    <property type="match status" value="1"/>
</dbReference>
<keyword evidence="1" id="KW-0812">Transmembrane</keyword>
<dbReference type="EC" id="3.4.-.-" evidence="3"/>
<organism evidence="3 4">
    <name type="scientific">Rubellicoccus peritrichatus</name>
    <dbReference type="NCBI Taxonomy" id="3080537"/>
    <lineage>
        <taxon>Bacteria</taxon>
        <taxon>Pseudomonadati</taxon>
        <taxon>Verrucomicrobiota</taxon>
        <taxon>Opitutia</taxon>
        <taxon>Puniceicoccales</taxon>
        <taxon>Cerasicoccaceae</taxon>
        <taxon>Rubellicoccus</taxon>
    </lineage>
</organism>
<keyword evidence="1" id="KW-1133">Transmembrane helix</keyword>
<feature type="transmembrane region" description="Helical" evidence="1">
    <location>
        <begin position="44"/>
        <end position="61"/>
    </location>
</feature>
<evidence type="ECO:0000313" key="3">
    <source>
        <dbReference type="EMBL" id="WOO40969.1"/>
    </source>
</evidence>
<evidence type="ECO:0000256" key="1">
    <source>
        <dbReference type="SAM" id="Phobius"/>
    </source>
</evidence>
<reference evidence="3 4" key="1">
    <citation type="submission" date="2023-10" db="EMBL/GenBank/DDBJ databases">
        <title>Rubellicoccus peritrichatus gen. nov., sp. nov., isolated from an algae of coral reef tank.</title>
        <authorList>
            <person name="Luo J."/>
        </authorList>
    </citation>
    <scope>NUCLEOTIDE SEQUENCE [LARGE SCALE GENOMIC DNA]</scope>
    <source>
        <strain evidence="3 4">CR14</strain>
    </source>
</reference>
<feature type="transmembrane region" description="Helical" evidence="1">
    <location>
        <begin position="220"/>
        <end position="238"/>
    </location>
</feature>
<dbReference type="Pfam" id="PF02517">
    <property type="entry name" value="Rce1-like"/>
    <property type="match status" value="1"/>
</dbReference>
<protein>
    <submittedName>
        <fullName evidence="3">CPBP family intramembrane glutamic endopeptidase</fullName>
        <ecNumber evidence="3">3.4.-.-</ecNumber>
    </submittedName>
</protein>
<feature type="domain" description="CAAX prenyl protease 2/Lysostaphin resistance protein A-like" evidence="2">
    <location>
        <begin position="112"/>
        <end position="202"/>
    </location>
</feature>